<evidence type="ECO:0000256" key="6">
    <source>
        <dbReference type="SAM" id="Phobius"/>
    </source>
</evidence>
<comment type="caution">
    <text evidence="8">The sequence shown here is derived from an EMBL/GenBank/DDBJ whole genome shotgun (WGS) entry which is preliminary data.</text>
</comment>
<dbReference type="GO" id="GO:0016020">
    <property type="term" value="C:membrane"/>
    <property type="evidence" value="ECO:0007669"/>
    <property type="project" value="UniProtKB-SubCell"/>
</dbReference>
<feature type="transmembrane region" description="Helical" evidence="6">
    <location>
        <begin position="243"/>
        <end position="260"/>
    </location>
</feature>
<keyword evidence="4 6" id="KW-1133">Transmembrane helix</keyword>
<dbReference type="EMBL" id="WWEU01000004">
    <property type="protein sequence ID" value="MYM60154.1"/>
    <property type="molecule type" value="Genomic_DNA"/>
</dbReference>
<gene>
    <name evidence="8" type="ORF">GTG28_13045</name>
</gene>
<name>A0A6L8LVM7_9VIBR</name>
<feature type="transmembrane region" description="Helical" evidence="6">
    <location>
        <begin position="118"/>
        <end position="136"/>
    </location>
</feature>
<dbReference type="InterPro" id="IPR037185">
    <property type="entry name" value="EmrE-like"/>
</dbReference>
<keyword evidence="5 6" id="KW-0472">Membrane</keyword>
<feature type="transmembrane region" description="Helical" evidence="6">
    <location>
        <begin position="148"/>
        <end position="167"/>
    </location>
</feature>
<dbReference type="PANTHER" id="PTHR32322:SF2">
    <property type="entry name" value="EAMA DOMAIN-CONTAINING PROTEIN"/>
    <property type="match status" value="1"/>
</dbReference>
<dbReference type="Pfam" id="PF00892">
    <property type="entry name" value="EamA"/>
    <property type="match status" value="2"/>
</dbReference>
<dbReference type="SUPFAM" id="SSF103481">
    <property type="entry name" value="Multidrug resistance efflux transporter EmrE"/>
    <property type="match status" value="2"/>
</dbReference>
<evidence type="ECO:0000313" key="9">
    <source>
        <dbReference type="Proteomes" id="UP000478571"/>
    </source>
</evidence>
<dbReference type="InterPro" id="IPR050638">
    <property type="entry name" value="AA-Vitamin_Transporters"/>
</dbReference>
<dbReference type="InterPro" id="IPR000620">
    <property type="entry name" value="EamA_dom"/>
</dbReference>
<evidence type="ECO:0000313" key="8">
    <source>
        <dbReference type="EMBL" id="MYM60154.1"/>
    </source>
</evidence>
<evidence type="ECO:0000259" key="7">
    <source>
        <dbReference type="Pfam" id="PF00892"/>
    </source>
</evidence>
<keyword evidence="9" id="KW-1185">Reference proteome</keyword>
<reference evidence="8 9" key="1">
    <citation type="submission" date="2020-01" db="EMBL/GenBank/DDBJ databases">
        <title>Draft Genome Sequence of Vibrio sp. strain OCN044, Isolated from a Healthy Coral at Palmyra Atoll.</title>
        <authorList>
            <person name="Videau P."/>
            <person name="Loughran R."/>
            <person name="Esquivel A."/>
            <person name="Deadmond M."/>
            <person name="Paddock B.E."/>
            <person name="Saw J.H."/>
            <person name="Ushijima B."/>
        </authorList>
    </citation>
    <scope>NUCLEOTIDE SEQUENCE [LARGE SCALE GENOMIC DNA]</scope>
    <source>
        <strain evidence="8 9">OCN044</strain>
    </source>
</reference>
<sequence>MLVRFIPTAFVVLWASGFVGAKIGLQYAEPATLLTLRMLANLGVFTLLVVIMRSTIPKGRMFCHSFIVGILIHGFYLGGTYIAIDLGMPSGLSALLVGIQPILTAIIFVTYTREHLKLSQWFGLTLGFVGISLVLMGKTQWQDDSHKFIAVGLCLVSLIGITLGTLYQKRFCSGVDKIGSALIHYFAALCLFFPYAMNFETMSVNWTLEFTLTLFWLVIVLSVVAIMLLLFMVERGASEKVASIFYLVPPVTGIQAWLIFGESFDRTAILGFILSATAVFLITRTKNTDCQKI</sequence>
<evidence type="ECO:0000256" key="5">
    <source>
        <dbReference type="ARBA" id="ARBA00023136"/>
    </source>
</evidence>
<accession>A0A6L8LVM7</accession>
<protein>
    <submittedName>
        <fullName evidence="8">EamA family transporter</fullName>
    </submittedName>
</protein>
<feature type="domain" description="EamA" evidence="7">
    <location>
        <begin position="11"/>
        <end position="135"/>
    </location>
</feature>
<comment type="subcellular location">
    <subcellularLocation>
        <location evidence="1">Membrane</location>
        <topology evidence="1">Multi-pass membrane protein</topology>
    </subcellularLocation>
</comment>
<evidence type="ECO:0000256" key="2">
    <source>
        <dbReference type="ARBA" id="ARBA00007362"/>
    </source>
</evidence>
<comment type="similarity">
    <text evidence="2">Belongs to the EamA transporter family.</text>
</comment>
<evidence type="ECO:0000256" key="1">
    <source>
        <dbReference type="ARBA" id="ARBA00004141"/>
    </source>
</evidence>
<evidence type="ECO:0000256" key="4">
    <source>
        <dbReference type="ARBA" id="ARBA00022989"/>
    </source>
</evidence>
<dbReference type="PANTHER" id="PTHR32322">
    <property type="entry name" value="INNER MEMBRANE TRANSPORTER"/>
    <property type="match status" value="1"/>
</dbReference>
<dbReference type="Proteomes" id="UP000478571">
    <property type="component" value="Unassembled WGS sequence"/>
</dbReference>
<organism evidence="8 9">
    <name type="scientific">Vibrio tetraodonis subsp. pristinus</name>
    <dbReference type="NCBI Taxonomy" id="2695891"/>
    <lineage>
        <taxon>Bacteria</taxon>
        <taxon>Pseudomonadati</taxon>
        <taxon>Pseudomonadota</taxon>
        <taxon>Gammaproteobacteria</taxon>
        <taxon>Vibrionales</taxon>
        <taxon>Vibrionaceae</taxon>
        <taxon>Vibrio</taxon>
    </lineage>
</organism>
<feature type="domain" description="EamA" evidence="7">
    <location>
        <begin position="150"/>
        <end position="283"/>
    </location>
</feature>
<keyword evidence="3 6" id="KW-0812">Transmembrane</keyword>
<evidence type="ECO:0000256" key="3">
    <source>
        <dbReference type="ARBA" id="ARBA00022692"/>
    </source>
</evidence>
<feature type="transmembrane region" description="Helical" evidence="6">
    <location>
        <begin position="266"/>
        <end position="283"/>
    </location>
</feature>
<dbReference type="RefSeq" id="WP_160930479.1">
    <property type="nucleotide sequence ID" value="NZ_WWEU01000004.1"/>
</dbReference>
<feature type="transmembrane region" description="Helical" evidence="6">
    <location>
        <begin position="31"/>
        <end position="51"/>
    </location>
</feature>
<feature type="transmembrane region" description="Helical" evidence="6">
    <location>
        <begin position="63"/>
        <end position="84"/>
    </location>
</feature>
<feature type="transmembrane region" description="Helical" evidence="6">
    <location>
        <begin position="210"/>
        <end position="231"/>
    </location>
</feature>
<feature type="transmembrane region" description="Helical" evidence="6">
    <location>
        <begin position="90"/>
        <end position="111"/>
    </location>
</feature>
<feature type="transmembrane region" description="Helical" evidence="6">
    <location>
        <begin position="179"/>
        <end position="198"/>
    </location>
</feature>
<proteinExistence type="inferred from homology"/>
<dbReference type="AlphaFoldDB" id="A0A6L8LVM7"/>